<name>A0A914PHJ5_9BILA</name>
<protein>
    <submittedName>
        <fullName evidence="2">Uncharacterized protein</fullName>
    </submittedName>
</protein>
<reference evidence="2" key="1">
    <citation type="submission" date="2022-11" db="UniProtKB">
        <authorList>
            <consortium name="WormBaseParasite"/>
        </authorList>
    </citation>
    <scope>IDENTIFICATION</scope>
</reference>
<organism evidence="1 2">
    <name type="scientific">Panagrolaimus davidi</name>
    <dbReference type="NCBI Taxonomy" id="227884"/>
    <lineage>
        <taxon>Eukaryota</taxon>
        <taxon>Metazoa</taxon>
        <taxon>Ecdysozoa</taxon>
        <taxon>Nematoda</taxon>
        <taxon>Chromadorea</taxon>
        <taxon>Rhabditida</taxon>
        <taxon>Tylenchina</taxon>
        <taxon>Panagrolaimomorpha</taxon>
        <taxon>Panagrolaimoidea</taxon>
        <taxon>Panagrolaimidae</taxon>
        <taxon>Panagrolaimus</taxon>
    </lineage>
</organism>
<keyword evidence="1" id="KW-1185">Reference proteome</keyword>
<sequence>MTALMRLNHIPKDDERILIINNMIDQFTVIELLRGYQGYAIIEKREIQCPDDCTNYKKLRSDILGENKATKIFVNSLVPTQKMNLKMNEKLKHHILKNETYIINEDDHILLSNSPMEGLAKAACAIVQNMYNPSYTLYHIIPSCHSDYCVSKKKKQFGKVLIQRMNHFM</sequence>
<accession>A0A914PHJ5</accession>
<proteinExistence type="predicted"/>
<dbReference type="WBParaSite" id="PDA_v2.g14261.t1">
    <property type="protein sequence ID" value="PDA_v2.g14261.t1"/>
    <property type="gene ID" value="PDA_v2.g14261"/>
</dbReference>
<dbReference type="Proteomes" id="UP000887578">
    <property type="component" value="Unplaced"/>
</dbReference>
<dbReference type="AlphaFoldDB" id="A0A914PHJ5"/>
<evidence type="ECO:0000313" key="1">
    <source>
        <dbReference type="Proteomes" id="UP000887578"/>
    </source>
</evidence>
<evidence type="ECO:0000313" key="2">
    <source>
        <dbReference type="WBParaSite" id="PDA_v2.g14261.t1"/>
    </source>
</evidence>